<dbReference type="SUPFAM" id="SSF47565">
    <property type="entry name" value="Insect pheromone/odorant-binding proteins"/>
    <property type="match status" value="1"/>
</dbReference>
<dbReference type="InParanoid" id="A0A7R8UUG8"/>
<keyword evidence="5" id="KW-1015">Disulfide bond</keyword>
<feature type="signal peptide" evidence="6">
    <location>
        <begin position="1"/>
        <end position="16"/>
    </location>
</feature>
<gene>
    <name evidence="7" type="ORF">HERILL_LOCUS9927</name>
</gene>
<evidence type="ECO:0000256" key="5">
    <source>
        <dbReference type="ARBA" id="ARBA00023157"/>
    </source>
</evidence>
<keyword evidence="8" id="KW-1185">Reference proteome</keyword>
<accession>A0A7R8UUG8</accession>
<dbReference type="InterPro" id="IPR006170">
    <property type="entry name" value="PBP/GOBP"/>
</dbReference>
<evidence type="ECO:0000256" key="1">
    <source>
        <dbReference type="ARBA" id="ARBA00004613"/>
    </source>
</evidence>
<reference evidence="7 8" key="1">
    <citation type="submission" date="2020-11" db="EMBL/GenBank/DDBJ databases">
        <authorList>
            <person name="Wallbank WR R."/>
            <person name="Pardo Diaz C."/>
            <person name="Kozak K."/>
            <person name="Martin S."/>
            <person name="Jiggins C."/>
            <person name="Moest M."/>
            <person name="Warren A I."/>
            <person name="Generalovic N T."/>
            <person name="Byers J.R.P. K."/>
            <person name="Montejo-Kovacevich G."/>
            <person name="Yen C E."/>
        </authorList>
    </citation>
    <scope>NUCLEOTIDE SEQUENCE [LARGE SCALE GENOMIC DNA]</scope>
</reference>
<dbReference type="InterPro" id="IPR036728">
    <property type="entry name" value="PBP_GOBP_sf"/>
</dbReference>
<dbReference type="GO" id="GO:0005549">
    <property type="term" value="F:odorant binding"/>
    <property type="evidence" value="ECO:0007669"/>
    <property type="project" value="InterPro"/>
</dbReference>
<evidence type="ECO:0000256" key="4">
    <source>
        <dbReference type="ARBA" id="ARBA00022729"/>
    </source>
</evidence>
<evidence type="ECO:0000256" key="3">
    <source>
        <dbReference type="ARBA" id="ARBA00022525"/>
    </source>
</evidence>
<feature type="chain" id="PRO_5030957133" evidence="6">
    <location>
        <begin position="17"/>
        <end position="131"/>
    </location>
</feature>
<dbReference type="PANTHER" id="PTHR11857">
    <property type="entry name" value="ODORANT BINDING PROTEIN-RELATED"/>
    <property type="match status" value="1"/>
</dbReference>
<name>A0A7R8UUG8_HERIL</name>
<comment type="similarity">
    <text evidence="2">Belongs to the PBP/GOBP family.</text>
</comment>
<dbReference type="Proteomes" id="UP000594454">
    <property type="component" value="Chromosome 4"/>
</dbReference>
<protein>
    <submittedName>
        <fullName evidence="7">Uncharacterized protein</fullName>
    </submittedName>
</protein>
<evidence type="ECO:0000313" key="7">
    <source>
        <dbReference type="EMBL" id="CAD7087207.1"/>
    </source>
</evidence>
<evidence type="ECO:0000256" key="6">
    <source>
        <dbReference type="SAM" id="SignalP"/>
    </source>
</evidence>
<keyword evidence="3" id="KW-0964">Secreted</keyword>
<dbReference type="AlphaFoldDB" id="A0A7R8UUG8"/>
<dbReference type="Gene3D" id="1.10.238.20">
    <property type="entry name" value="Pheromone/general odorant binding protein domain"/>
    <property type="match status" value="1"/>
</dbReference>
<keyword evidence="4 6" id="KW-0732">Signal</keyword>
<dbReference type="GO" id="GO:0005615">
    <property type="term" value="C:extracellular space"/>
    <property type="evidence" value="ECO:0007669"/>
    <property type="project" value="TreeGrafter"/>
</dbReference>
<dbReference type="SMART" id="SM00708">
    <property type="entry name" value="PhBP"/>
    <property type="match status" value="1"/>
</dbReference>
<comment type="subcellular location">
    <subcellularLocation>
        <location evidence="1">Secreted</location>
    </subcellularLocation>
</comment>
<organism evidence="7 8">
    <name type="scientific">Hermetia illucens</name>
    <name type="common">Black soldier fly</name>
    <dbReference type="NCBI Taxonomy" id="343691"/>
    <lineage>
        <taxon>Eukaryota</taxon>
        <taxon>Metazoa</taxon>
        <taxon>Ecdysozoa</taxon>
        <taxon>Arthropoda</taxon>
        <taxon>Hexapoda</taxon>
        <taxon>Insecta</taxon>
        <taxon>Pterygota</taxon>
        <taxon>Neoptera</taxon>
        <taxon>Endopterygota</taxon>
        <taxon>Diptera</taxon>
        <taxon>Brachycera</taxon>
        <taxon>Stratiomyomorpha</taxon>
        <taxon>Stratiomyidae</taxon>
        <taxon>Hermetiinae</taxon>
        <taxon>Hermetia</taxon>
    </lineage>
</organism>
<dbReference type="GO" id="GO:0007608">
    <property type="term" value="P:sensory perception of smell"/>
    <property type="evidence" value="ECO:0007669"/>
    <property type="project" value="TreeGrafter"/>
</dbReference>
<dbReference type="PANTHER" id="PTHR11857:SF46">
    <property type="entry name" value="GENERAL ODORANT-BINDING PROTEIN 99A-RELATED"/>
    <property type="match status" value="1"/>
</dbReference>
<evidence type="ECO:0000256" key="2">
    <source>
        <dbReference type="ARBA" id="ARBA00008098"/>
    </source>
</evidence>
<dbReference type="EMBL" id="LR899012">
    <property type="protein sequence ID" value="CAD7087207.1"/>
    <property type="molecule type" value="Genomic_DNA"/>
</dbReference>
<proteinExistence type="inferred from homology"/>
<dbReference type="Pfam" id="PF01395">
    <property type="entry name" value="PBP_GOBP"/>
    <property type="match status" value="1"/>
</dbReference>
<dbReference type="CDD" id="cd23992">
    <property type="entry name" value="PBP_GOBP"/>
    <property type="match status" value="1"/>
</dbReference>
<dbReference type="OrthoDB" id="7732931at2759"/>
<evidence type="ECO:0000313" key="8">
    <source>
        <dbReference type="Proteomes" id="UP000594454"/>
    </source>
</evidence>
<sequence length="131" mass="15326">MKVLVVFCAVLALVYANWKPKTLEEWNKSRAECFESEKVSQRCQEELKRDEHPHECGCYFRCIGMKTGIWHDTNGFDIEKTHEALVATGWEVEKDNLKKCFSANPKEDDPCKWSTAVAKCVYENKYLKRKE</sequence>